<keyword evidence="1" id="KW-0812">Transmembrane</keyword>
<feature type="transmembrane region" description="Helical" evidence="1">
    <location>
        <begin position="21"/>
        <end position="45"/>
    </location>
</feature>
<keyword evidence="3" id="KW-1185">Reference proteome</keyword>
<proteinExistence type="predicted"/>
<sequence length="111" mass="12620">MPGSENIISEKPSVWKKVRKYKYYIFIIFINVAIVTMWGGITLGYKVMDKCERKCIDSRISCEKNTCDSNRDICLSKCSPNDKKCNSTCQSTMGRCYVSCGSEQSKCHDSC</sequence>
<name>A0A137NS96_CONC2</name>
<keyword evidence="1" id="KW-1133">Transmembrane helix</keyword>
<gene>
    <name evidence="2" type="ORF">CONCODRAFT_80740</name>
</gene>
<reference evidence="2 3" key="1">
    <citation type="journal article" date="2015" name="Genome Biol. Evol.">
        <title>Phylogenomic analyses indicate that early fungi evolved digesting cell walls of algal ancestors of land plants.</title>
        <authorList>
            <person name="Chang Y."/>
            <person name="Wang S."/>
            <person name="Sekimoto S."/>
            <person name="Aerts A.L."/>
            <person name="Choi C."/>
            <person name="Clum A."/>
            <person name="LaButti K.M."/>
            <person name="Lindquist E.A."/>
            <person name="Yee Ngan C."/>
            <person name="Ohm R.A."/>
            <person name="Salamov A.A."/>
            <person name="Grigoriev I.V."/>
            <person name="Spatafora J.W."/>
            <person name="Berbee M.L."/>
        </authorList>
    </citation>
    <scope>NUCLEOTIDE SEQUENCE [LARGE SCALE GENOMIC DNA]</scope>
    <source>
        <strain evidence="2 3">NRRL 28638</strain>
    </source>
</reference>
<accession>A0A137NS96</accession>
<dbReference type="EMBL" id="KQ964856">
    <property type="protein sequence ID" value="KXN65560.1"/>
    <property type="molecule type" value="Genomic_DNA"/>
</dbReference>
<evidence type="ECO:0000313" key="2">
    <source>
        <dbReference type="EMBL" id="KXN65560.1"/>
    </source>
</evidence>
<evidence type="ECO:0000256" key="1">
    <source>
        <dbReference type="SAM" id="Phobius"/>
    </source>
</evidence>
<dbReference type="Proteomes" id="UP000070444">
    <property type="component" value="Unassembled WGS sequence"/>
</dbReference>
<keyword evidence="1" id="KW-0472">Membrane</keyword>
<evidence type="ECO:0000313" key="3">
    <source>
        <dbReference type="Proteomes" id="UP000070444"/>
    </source>
</evidence>
<protein>
    <submittedName>
        <fullName evidence="2">Uncharacterized protein</fullName>
    </submittedName>
</protein>
<organism evidence="2 3">
    <name type="scientific">Conidiobolus coronatus (strain ATCC 28846 / CBS 209.66 / NRRL 28638)</name>
    <name type="common">Delacroixia coronata</name>
    <dbReference type="NCBI Taxonomy" id="796925"/>
    <lineage>
        <taxon>Eukaryota</taxon>
        <taxon>Fungi</taxon>
        <taxon>Fungi incertae sedis</taxon>
        <taxon>Zoopagomycota</taxon>
        <taxon>Entomophthoromycotina</taxon>
        <taxon>Entomophthoromycetes</taxon>
        <taxon>Entomophthorales</taxon>
        <taxon>Ancylistaceae</taxon>
        <taxon>Conidiobolus</taxon>
    </lineage>
</organism>
<dbReference type="AlphaFoldDB" id="A0A137NS96"/>